<evidence type="ECO:0000256" key="2">
    <source>
        <dbReference type="ARBA" id="ARBA00023015"/>
    </source>
</evidence>
<comment type="caution">
    <text evidence="6">The sequence shown here is derived from an EMBL/GenBank/DDBJ whole genome shotgun (WGS) entry which is preliminary data.</text>
</comment>
<evidence type="ECO:0000256" key="4">
    <source>
        <dbReference type="ARBA" id="ARBA00023163"/>
    </source>
</evidence>
<sequence length="161" mass="18810">MTKKEQFTIIYQQHHAKVFRMCRGYFKGEEHAANDTAQEVFIKIWQHLDTFRNESLLSTWIYRITVNCCLLHTRKPSVKKEVFTEHVPDSIQQEYNPVAEEQLKKMYACIGQLEAADRIIITMVLEGIEYPEIADITGVSGDTLRVRIHRIKKKLSNCVQP</sequence>
<keyword evidence="2" id="KW-0805">Transcription regulation</keyword>
<feature type="domain" description="HTH luxR-type" evidence="5">
    <location>
        <begin position="127"/>
        <end position="154"/>
    </location>
</feature>
<dbReference type="NCBIfam" id="TIGR02937">
    <property type="entry name" value="sigma70-ECF"/>
    <property type="match status" value="1"/>
</dbReference>
<dbReference type="GO" id="GO:0003677">
    <property type="term" value="F:DNA binding"/>
    <property type="evidence" value="ECO:0007669"/>
    <property type="project" value="InterPro"/>
</dbReference>
<dbReference type="GO" id="GO:0006352">
    <property type="term" value="P:DNA-templated transcription initiation"/>
    <property type="evidence" value="ECO:0007669"/>
    <property type="project" value="InterPro"/>
</dbReference>
<dbReference type="InterPro" id="IPR000792">
    <property type="entry name" value="Tscrpt_reg_LuxR_C"/>
</dbReference>
<dbReference type="PROSITE" id="PS00622">
    <property type="entry name" value="HTH_LUXR_1"/>
    <property type="match status" value="1"/>
</dbReference>
<dbReference type="GO" id="GO:0016987">
    <property type="term" value="F:sigma factor activity"/>
    <property type="evidence" value="ECO:0007669"/>
    <property type="project" value="UniProtKB-KW"/>
</dbReference>
<gene>
    <name evidence="6" type="ORF">GCM10011379_14500</name>
</gene>
<comment type="similarity">
    <text evidence="1">Belongs to the sigma-70 factor family. ECF subfamily.</text>
</comment>
<evidence type="ECO:0000256" key="3">
    <source>
        <dbReference type="ARBA" id="ARBA00023082"/>
    </source>
</evidence>
<dbReference type="PANTHER" id="PTHR43133:SF45">
    <property type="entry name" value="RNA POLYMERASE ECF-TYPE SIGMA FACTOR"/>
    <property type="match status" value="1"/>
</dbReference>
<protein>
    <submittedName>
        <fullName evidence="6">DNA-directed RNA polymerase sigma-70 factor</fullName>
    </submittedName>
</protein>
<dbReference type="InterPro" id="IPR013324">
    <property type="entry name" value="RNA_pol_sigma_r3/r4-like"/>
</dbReference>
<dbReference type="Proteomes" id="UP000627292">
    <property type="component" value="Unassembled WGS sequence"/>
</dbReference>
<reference evidence="6" key="1">
    <citation type="journal article" date="2014" name="Int. J. Syst. Evol. Microbiol.">
        <title>Complete genome sequence of Corynebacterium casei LMG S-19264T (=DSM 44701T), isolated from a smear-ripened cheese.</title>
        <authorList>
            <consortium name="US DOE Joint Genome Institute (JGI-PGF)"/>
            <person name="Walter F."/>
            <person name="Albersmeier A."/>
            <person name="Kalinowski J."/>
            <person name="Ruckert C."/>
        </authorList>
    </citation>
    <scope>NUCLEOTIDE SEQUENCE</scope>
    <source>
        <strain evidence="6">CGMCC 1.15290</strain>
    </source>
</reference>
<dbReference type="InterPro" id="IPR007627">
    <property type="entry name" value="RNA_pol_sigma70_r2"/>
</dbReference>
<proteinExistence type="inferred from homology"/>
<dbReference type="InterPro" id="IPR013249">
    <property type="entry name" value="RNA_pol_sigma70_r4_t2"/>
</dbReference>
<dbReference type="Gene3D" id="1.10.10.10">
    <property type="entry name" value="Winged helix-like DNA-binding domain superfamily/Winged helix DNA-binding domain"/>
    <property type="match status" value="1"/>
</dbReference>
<dbReference type="SUPFAM" id="SSF88659">
    <property type="entry name" value="Sigma3 and sigma4 domains of RNA polymerase sigma factors"/>
    <property type="match status" value="1"/>
</dbReference>
<organism evidence="6 7">
    <name type="scientific">Filimonas zeae</name>
    <dbReference type="NCBI Taxonomy" id="1737353"/>
    <lineage>
        <taxon>Bacteria</taxon>
        <taxon>Pseudomonadati</taxon>
        <taxon>Bacteroidota</taxon>
        <taxon>Chitinophagia</taxon>
        <taxon>Chitinophagales</taxon>
        <taxon>Chitinophagaceae</taxon>
        <taxon>Filimonas</taxon>
    </lineage>
</organism>
<dbReference type="RefSeq" id="WP_188951363.1">
    <property type="nucleotide sequence ID" value="NZ_BMIB01000002.1"/>
</dbReference>
<dbReference type="Pfam" id="PF08281">
    <property type="entry name" value="Sigma70_r4_2"/>
    <property type="match status" value="1"/>
</dbReference>
<dbReference type="PANTHER" id="PTHR43133">
    <property type="entry name" value="RNA POLYMERASE ECF-TYPE SIGMA FACTO"/>
    <property type="match status" value="1"/>
</dbReference>
<dbReference type="InterPro" id="IPR039425">
    <property type="entry name" value="RNA_pol_sigma-70-like"/>
</dbReference>
<dbReference type="Pfam" id="PF04542">
    <property type="entry name" value="Sigma70_r2"/>
    <property type="match status" value="1"/>
</dbReference>
<dbReference type="Gene3D" id="1.10.1740.10">
    <property type="match status" value="1"/>
</dbReference>
<accession>A0A917IV54</accession>
<dbReference type="AlphaFoldDB" id="A0A917IV54"/>
<keyword evidence="6" id="KW-0240">DNA-directed RNA polymerase</keyword>
<keyword evidence="3" id="KW-0731">Sigma factor</keyword>
<evidence type="ECO:0000259" key="5">
    <source>
        <dbReference type="PROSITE" id="PS00622"/>
    </source>
</evidence>
<reference evidence="6" key="2">
    <citation type="submission" date="2020-09" db="EMBL/GenBank/DDBJ databases">
        <authorList>
            <person name="Sun Q."/>
            <person name="Zhou Y."/>
        </authorList>
    </citation>
    <scope>NUCLEOTIDE SEQUENCE</scope>
    <source>
        <strain evidence="6">CGMCC 1.15290</strain>
    </source>
</reference>
<evidence type="ECO:0000256" key="1">
    <source>
        <dbReference type="ARBA" id="ARBA00010641"/>
    </source>
</evidence>
<dbReference type="InterPro" id="IPR036388">
    <property type="entry name" value="WH-like_DNA-bd_sf"/>
</dbReference>
<dbReference type="InterPro" id="IPR014284">
    <property type="entry name" value="RNA_pol_sigma-70_dom"/>
</dbReference>
<dbReference type="GO" id="GO:0000428">
    <property type="term" value="C:DNA-directed RNA polymerase complex"/>
    <property type="evidence" value="ECO:0007669"/>
    <property type="project" value="UniProtKB-KW"/>
</dbReference>
<dbReference type="InterPro" id="IPR013325">
    <property type="entry name" value="RNA_pol_sigma_r2"/>
</dbReference>
<name>A0A917IV54_9BACT</name>
<evidence type="ECO:0000313" key="7">
    <source>
        <dbReference type="Proteomes" id="UP000627292"/>
    </source>
</evidence>
<evidence type="ECO:0000313" key="6">
    <source>
        <dbReference type="EMBL" id="GGH63511.1"/>
    </source>
</evidence>
<keyword evidence="4" id="KW-0804">Transcription</keyword>
<dbReference type="EMBL" id="BMIB01000002">
    <property type="protein sequence ID" value="GGH63511.1"/>
    <property type="molecule type" value="Genomic_DNA"/>
</dbReference>
<dbReference type="SUPFAM" id="SSF88946">
    <property type="entry name" value="Sigma2 domain of RNA polymerase sigma factors"/>
    <property type="match status" value="1"/>
</dbReference>
<keyword evidence="7" id="KW-1185">Reference proteome</keyword>